<keyword evidence="3" id="KW-1185">Reference proteome</keyword>
<feature type="region of interest" description="Disordered" evidence="1">
    <location>
        <begin position="77"/>
        <end position="104"/>
    </location>
</feature>
<evidence type="ECO:0000256" key="1">
    <source>
        <dbReference type="SAM" id="MobiDB-lite"/>
    </source>
</evidence>
<name>A0A0L0TEJ0_ALLM3</name>
<reference evidence="2 3" key="1">
    <citation type="submission" date="2009-11" db="EMBL/GenBank/DDBJ databases">
        <title>Annotation of Allomyces macrogynus ATCC 38327.</title>
        <authorList>
            <consortium name="The Broad Institute Genome Sequencing Platform"/>
            <person name="Russ C."/>
            <person name="Cuomo C."/>
            <person name="Burger G."/>
            <person name="Gray M.W."/>
            <person name="Holland P.W.H."/>
            <person name="King N."/>
            <person name="Lang F.B.F."/>
            <person name="Roger A.J."/>
            <person name="Ruiz-Trillo I."/>
            <person name="Young S.K."/>
            <person name="Zeng Q."/>
            <person name="Gargeya S."/>
            <person name="Fitzgerald M."/>
            <person name="Haas B."/>
            <person name="Abouelleil A."/>
            <person name="Alvarado L."/>
            <person name="Arachchi H.M."/>
            <person name="Berlin A."/>
            <person name="Chapman S.B."/>
            <person name="Gearin G."/>
            <person name="Goldberg J."/>
            <person name="Griggs A."/>
            <person name="Gujja S."/>
            <person name="Hansen M."/>
            <person name="Heiman D."/>
            <person name="Howarth C."/>
            <person name="Larimer J."/>
            <person name="Lui A."/>
            <person name="MacDonald P.J.P."/>
            <person name="McCowen C."/>
            <person name="Montmayeur A."/>
            <person name="Murphy C."/>
            <person name="Neiman D."/>
            <person name="Pearson M."/>
            <person name="Priest M."/>
            <person name="Roberts A."/>
            <person name="Saif S."/>
            <person name="Shea T."/>
            <person name="Sisk P."/>
            <person name="Stolte C."/>
            <person name="Sykes S."/>
            <person name="Wortman J."/>
            <person name="Nusbaum C."/>
            <person name="Birren B."/>
        </authorList>
    </citation>
    <scope>NUCLEOTIDE SEQUENCE [LARGE SCALE GENOMIC DNA]</scope>
    <source>
        <strain evidence="2 3">ATCC 38327</strain>
    </source>
</reference>
<protein>
    <submittedName>
        <fullName evidence="2">Uncharacterized protein</fullName>
    </submittedName>
</protein>
<dbReference type="Proteomes" id="UP000054350">
    <property type="component" value="Unassembled WGS sequence"/>
</dbReference>
<sequence length="104" mass="10349">MPSRGKSIVPGPAMAGVVSAAQQQVAAVAGSSAASMPAINMDSKVVQGDGRTRPTTCPASDEAITVVDAAGTDGLLPSSVAERGRSRSRSASTVFAGMMTQEAL</sequence>
<dbReference type="EMBL" id="GG745388">
    <property type="protein sequence ID" value="KNE73110.1"/>
    <property type="molecule type" value="Genomic_DNA"/>
</dbReference>
<dbReference type="AlphaFoldDB" id="A0A0L0TEJ0"/>
<proteinExistence type="predicted"/>
<reference evidence="3" key="2">
    <citation type="submission" date="2009-11" db="EMBL/GenBank/DDBJ databases">
        <title>The Genome Sequence of Allomyces macrogynus strain ATCC 38327.</title>
        <authorList>
            <consortium name="The Broad Institute Genome Sequencing Platform"/>
            <person name="Russ C."/>
            <person name="Cuomo C."/>
            <person name="Shea T."/>
            <person name="Young S.K."/>
            <person name="Zeng Q."/>
            <person name="Koehrsen M."/>
            <person name="Haas B."/>
            <person name="Borodovsky M."/>
            <person name="Guigo R."/>
            <person name="Alvarado L."/>
            <person name="Berlin A."/>
            <person name="Borenstein D."/>
            <person name="Chen Z."/>
            <person name="Engels R."/>
            <person name="Freedman E."/>
            <person name="Gellesch M."/>
            <person name="Goldberg J."/>
            <person name="Griggs A."/>
            <person name="Gujja S."/>
            <person name="Heiman D."/>
            <person name="Hepburn T."/>
            <person name="Howarth C."/>
            <person name="Jen D."/>
            <person name="Larson L."/>
            <person name="Lewis B."/>
            <person name="Mehta T."/>
            <person name="Park D."/>
            <person name="Pearson M."/>
            <person name="Roberts A."/>
            <person name="Saif S."/>
            <person name="Shenoy N."/>
            <person name="Sisk P."/>
            <person name="Stolte C."/>
            <person name="Sykes S."/>
            <person name="Walk T."/>
            <person name="White J."/>
            <person name="Yandava C."/>
            <person name="Burger G."/>
            <person name="Gray M.W."/>
            <person name="Holland P.W.H."/>
            <person name="King N."/>
            <person name="Lang F.B.F."/>
            <person name="Roger A.J."/>
            <person name="Ruiz-Trillo I."/>
            <person name="Lander E."/>
            <person name="Nusbaum C."/>
        </authorList>
    </citation>
    <scope>NUCLEOTIDE SEQUENCE [LARGE SCALE GENOMIC DNA]</scope>
    <source>
        <strain evidence="3">ATCC 38327</strain>
    </source>
</reference>
<evidence type="ECO:0000313" key="3">
    <source>
        <dbReference type="Proteomes" id="UP000054350"/>
    </source>
</evidence>
<dbReference type="VEuPathDB" id="FungiDB:AMAG_20674"/>
<organism evidence="2 3">
    <name type="scientific">Allomyces macrogynus (strain ATCC 38327)</name>
    <name type="common">Allomyces javanicus var. macrogynus</name>
    <dbReference type="NCBI Taxonomy" id="578462"/>
    <lineage>
        <taxon>Eukaryota</taxon>
        <taxon>Fungi</taxon>
        <taxon>Fungi incertae sedis</taxon>
        <taxon>Blastocladiomycota</taxon>
        <taxon>Blastocladiomycetes</taxon>
        <taxon>Blastocladiales</taxon>
        <taxon>Blastocladiaceae</taxon>
        <taxon>Allomyces</taxon>
    </lineage>
</organism>
<evidence type="ECO:0000313" key="2">
    <source>
        <dbReference type="EMBL" id="KNE73110.1"/>
    </source>
</evidence>
<gene>
    <name evidence="2" type="ORF">AMAG_20674</name>
</gene>
<accession>A0A0L0TEJ0</accession>